<protein>
    <submittedName>
        <fullName evidence="3">Uncharacterized protein</fullName>
    </submittedName>
</protein>
<feature type="transmembrane region" description="Helical" evidence="2">
    <location>
        <begin position="236"/>
        <end position="257"/>
    </location>
</feature>
<feature type="transmembrane region" description="Helical" evidence="2">
    <location>
        <begin position="133"/>
        <end position="160"/>
    </location>
</feature>
<name>A0A931IBD7_9NOCA</name>
<feature type="region of interest" description="Disordered" evidence="1">
    <location>
        <begin position="311"/>
        <end position="330"/>
    </location>
</feature>
<keyword evidence="4" id="KW-1185">Reference proteome</keyword>
<dbReference type="Proteomes" id="UP000655751">
    <property type="component" value="Unassembled WGS sequence"/>
</dbReference>
<keyword evidence="2" id="KW-1133">Transmembrane helix</keyword>
<dbReference type="AlphaFoldDB" id="A0A931IBD7"/>
<sequence>MNEPGYTPSPGYGELLPHPSPIVASDFSAWFFLFWAGLLVVVLALPWAIRRLVQFRDTLPILMLGAGLGTSLGEPMLDLVGHLRWSENLLGPAFVNFGIPVPVLIPPCYMLFMGLEAYWIWMIIQRGIDVKRFFLMFAAVGISDAVMEHPGVIMGVYEYYGTQPLEFYKFPFYWSFTNGVAICTIAVLVHYVWPLVKDNGRQQLWIIPLGIIGTTMGEFGSGFPVFLAINADIPTWLQWAIGCLTVPLSLLWIRVLAELVATEKSVEWTFWGLFKSRFMTPKRREQYIRGIGWDETYEPKLPTWPLNNWRSTSSAAPPALPEPERVPADA</sequence>
<accession>A0A931IBD7</accession>
<comment type="caution">
    <text evidence="3">The sequence shown here is derived from an EMBL/GenBank/DDBJ whole genome shotgun (WGS) entry which is preliminary data.</text>
</comment>
<gene>
    <name evidence="3" type="ORF">IT779_10525</name>
</gene>
<proteinExistence type="predicted"/>
<evidence type="ECO:0000256" key="2">
    <source>
        <dbReference type="SAM" id="Phobius"/>
    </source>
</evidence>
<dbReference type="RefSeq" id="WP_196149038.1">
    <property type="nucleotide sequence ID" value="NZ_JADMLG010000003.1"/>
</dbReference>
<feature type="transmembrane region" description="Helical" evidence="2">
    <location>
        <begin position="172"/>
        <end position="193"/>
    </location>
</feature>
<feature type="transmembrane region" description="Helical" evidence="2">
    <location>
        <begin position="59"/>
        <end position="77"/>
    </location>
</feature>
<keyword evidence="2" id="KW-0472">Membrane</keyword>
<keyword evidence="2" id="KW-0812">Transmembrane</keyword>
<evidence type="ECO:0000313" key="3">
    <source>
        <dbReference type="EMBL" id="MBH0776718.1"/>
    </source>
</evidence>
<dbReference type="EMBL" id="JADMLG010000003">
    <property type="protein sequence ID" value="MBH0776718.1"/>
    <property type="molecule type" value="Genomic_DNA"/>
</dbReference>
<evidence type="ECO:0000313" key="4">
    <source>
        <dbReference type="Proteomes" id="UP000655751"/>
    </source>
</evidence>
<feature type="transmembrane region" description="Helical" evidence="2">
    <location>
        <begin position="205"/>
        <end position="230"/>
    </location>
</feature>
<organism evidence="3 4">
    <name type="scientific">Nocardia bovistercoris</name>
    <dbReference type="NCBI Taxonomy" id="2785916"/>
    <lineage>
        <taxon>Bacteria</taxon>
        <taxon>Bacillati</taxon>
        <taxon>Actinomycetota</taxon>
        <taxon>Actinomycetes</taxon>
        <taxon>Mycobacteriales</taxon>
        <taxon>Nocardiaceae</taxon>
        <taxon>Nocardia</taxon>
    </lineage>
</organism>
<evidence type="ECO:0000256" key="1">
    <source>
        <dbReference type="SAM" id="MobiDB-lite"/>
    </source>
</evidence>
<feature type="transmembrane region" description="Helical" evidence="2">
    <location>
        <begin position="97"/>
        <end position="121"/>
    </location>
</feature>
<feature type="transmembrane region" description="Helical" evidence="2">
    <location>
        <begin position="27"/>
        <end position="47"/>
    </location>
</feature>
<reference evidence="3" key="1">
    <citation type="submission" date="2020-11" db="EMBL/GenBank/DDBJ databases">
        <title>Nocardia NEAU-351.nov., a novel actinomycete isolated from the cow dung.</title>
        <authorList>
            <person name="Zhang X."/>
        </authorList>
    </citation>
    <scope>NUCLEOTIDE SEQUENCE</scope>
    <source>
        <strain evidence="3">NEAU-351</strain>
    </source>
</reference>